<dbReference type="EMBL" id="AGNL01045190">
    <property type="protein sequence ID" value="EJK49031.1"/>
    <property type="molecule type" value="Genomic_DNA"/>
</dbReference>
<gene>
    <name evidence="3" type="ORF">THAOC_32131</name>
</gene>
<keyword evidence="4" id="KW-1185">Reference proteome</keyword>
<name>K0RJF9_THAOC</name>
<dbReference type="AlphaFoldDB" id="K0RJF9"/>
<feature type="coiled-coil region" evidence="1">
    <location>
        <begin position="50"/>
        <end position="77"/>
    </location>
</feature>
<feature type="region of interest" description="Disordered" evidence="2">
    <location>
        <begin position="98"/>
        <end position="133"/>
    </location>
</feature>
<keyword evidence="1" id="KW-0175">Coiled coil</keyword>
<evidence type="ECO:0000256" key="1">
    <source>
        <dbReference type="SAM" id="Coils"/>
    </source>
</evidence>
<evidence type="ECO:0000256" key="2">
    <source>
        <dbReference type="SAM" id="MobiDB-lite"/>
    </source>
</evidence>
<feature type="compositionally biased region" description="Basic and acidic residues" evidence="2">
    <location>
        <begin position="110"/>
        <end position="120"/>
    </location>
</feature>
<protein>
    <recommendedName>
        <fullName evidence="5">BZIP domain-containing protein</fullName>
    </recommendedName>
</protein>
<evidence type="ECO:0000313" key="4">
    <source>
        <dbReference type="Proteomes" id="UP000266841"/>
    </source>
</evidence>
<dbReference type="Proteomes" id="UP000266841">
    <property type="component" value="Unassembled WGS sequence"/>
</dbReference>
<sequence>MRAITPEAARANPLDESYCNVSPEAVEVNNRTMRKRRGRSSRNLRTKFRIESLYAEIRTLKRENEALTRILAEIRRNQGVGSVGPLLCNLRLVDDDRRSPAVSGSWGATTRDRACTKGPDDCDEEDHDSLTDG</sequence>
<reference evidence="3 4" key="1">
    <citation type="journal article" date="2012" name="Genome Biol.">
        <title>Genome and low-iron response of an oceanic diatom adapted to chronic iron limitation.</title>
        <authorList>
            <person name="Lommer M."/>
            <person name="Specht M."/>
            <person name="Roy A.S."/>
            <person name="Kraemer L."/>
            <person name="Andreson R."/>
            <person name="Gutowska M.A."/>
            <person name="Wolf J."/>
            <person name="Bergner S.V."/>
            <person name="Schilhabel M.B."/>
            <person name="Klostermeier U.C."/>
            <person name="Beiko R.G."/>
            <person name="Rosenstiel P."/>
            <person name="Hippler M."/>
            <person name="Laroche J."/>
        </authorList>
    </citation>
    <scope>NUCLEOTIDE SEQUENCE [LARGE SCALE GENOMIC DNA]</scope>
    <source>
        <strain evidence="3 4">CCMP1005</strain>
    </source>
</reference>
<evidence type="ECO:0008006" key="5">
    <source>
        <dbReference type="Google" id="ProtNLM"/>
    </source>
</evidence>
<proteinExistence type="predicted"/>
<evidence type="ECO:0000313" key="3">
    <source>
        <dbReference type="EMBL" id="EJK49031.1"/>
    </source>
</evidence>
<comment type="caution">
    <text evidence="3">The sequence shown here is derived from an EMBL/GenBank/DDBJ whole genome shotgun (WGS) entry which is preliminary data.</text>
</comment>
<accession>K0RJF9</accession>
<organism evidence="3 4">
    <name type="scientific">Thalassiosira oceanica</name>
    <name type="common">Marine diatom</name>
    <dbReference type="NCBI Taxonomy" id="159749"/>
    <lineage>
        <taxon>Eukaryota</taxon>
        <taxon>Sar</taxon>
        <taxon>Stramenopiles</taxon>
        <taxon>Ochrophyta</taxon>
        <taxon>Bacillariophyta</taxon>
        <taxon>Coscinodiscophyceae</taxon>
        <taxon>Thalassiosirophycidae</taxon>
        <taxon>Thalassiosirales</taxon>
        <taxon>Thalassiosiraceae</taxon>
        <taxon>Thalassiosira</taxon>
    </lineage>
</organism>